<dbReference type="SUPFAM" id="SSF53300">
    <property type="entry name" value="vWA-like"/>
    <property type="match status" value="2"/>
</dbReference>
<evidence type="ECO:0000256" key="1">
    <source>
        <dbReference type="SAM" id="Coils"/>
    </source>
</evidence>
<organism evidence="4 5">
    <name type="scientific">Heterorhabditis bacteriophora</name>
    <name type="common">Entomopathogenic nematode worm</name>
    <dbReference type="NCBI Taxonomy" id="37862"/>
    <lineage>
        <taxon>Eukaryota</taxon>
        <taxon>Metazoa</taxon>
        <taxon>Ecdysozoa</taxon>
        <taxon>Nematoda</taxon>
        <taxon>Chromadorea</taxon>
        <taxon>Rhabditida</taxon>
        <taxon>Rhabditina</taxon>
        <taxon>Rhabditomorpha</taxon>
        <taxon>Strongyloidea</taxon>
        <taxon>Heterorhabditidae</taxon>
        <taxon>Heterorhabditis</taxon>
    </lineage>
</organism>
<dbReference type="WBParaSite" id="Hba_16197">
    <property type="protein sequence ID" value="Hba_16197"/>
    <property type="gene ID" value="Hba_16197"/>
</dbReference>
<name>A0A1I7XFE9_HETBA</name>
<feature type="domain" description="VWFA" evidence="3">
    <location>
        <begin position="458"/>
        <end position="656"/>
    </location>
</feature>
<feature type="domain" description="VWFA" evidence="3">
    <location>
        <begin position="96"/>
        <end position="278"/>
    </location>
</feature>
<feature type="region of interest" description="Disordered" evidence="2">
    <location>
        <begin position="345"/>
        <end position="364"/>
    </location>
</feature>
<dbReference type="PANTHER" id="PTHR22588">
    <property type="entry name" value="VWFA DOMAIN-CONTAINING PROTEIN"/>
    <property type="match status" value="1"/>
</dbReference>
<feature type="region of interest" description="Disordered" evidence="2">
    <location>
        <begin position="411"/>
        <end position="437"/>
    </location>
</feature>
<evidence type="ECO:0000313" key="4">
    <source>
        <dbReference type="Proteomes" id="UP000095283"/>
    </source>
</evidence>
<proteinExistence type="predicted"/>
<dbReference type="CDD" id="cd01472">
    <property type="entry name" value="vWA_collagen"/>
    <property type="match status" value="1"/>
</dbReference>
<dbReference type="InterPro" id="IPR052229">
    <property type="entry name" value="Collagen-VI/PIF"/>
</dbReference>
<keyword evidence="1" id="KW-0175">Coiled coil</keyword>
<dbReference type="InterPro" id="IPR036465">
    <property type="entry name" value="vWFA_dom_sf"/>
</dbReference>
<keyword evidence="4" id="KW-1185">Reference proteome</keyword>
<sequence>MMLSNSTVSLDEIRSIYCPTMRKCPTLTADHKKARMDFVIFNDKTKFNLDGPDKFTSYWRDLGKERKFFSTQTLEKVSIILTILRLCSACRWPTVDALFILDGTSNTNLFEHQAQISFVKKIFSQIFISESRSRTSVAQFTPQARVEMDLVKTKSNAEAEMNLQRIVYSPCNAETESDRCSPLASVNSLARIMLANGNRKWIHDVIVVISTSKYKIPQLVSSYKLTKEILISPLSPIHVFYIIVGSLTSSSDHFEPSANSIQMNAVDFNALNHLVNPLCENVNTFVRDRNLISKVSQTEKALRSQNEYFTAKLHAQMEDQIKIGEKHAEELRKQQEALQAESVGHQPLTDNAVKNNQAHGNLNPITVKMKPVDYGTAISDNGDNNGLDKLDEILNTSKKVNGAITNRKDKREVSRLDLNGSSSEKQEEGSEITTDSGFSALPGHLSLDHPARTLPPIDIMFLVDSSSSIGITNFDIIKSNIVRILDDIDIAPGRSRVSLVQYAQQPSVVFGFDKYYSISSVKKGVMRMSYTGGATMLAKALSFAAGLLYREQNLKQGKRRKHKLMPTPRHDRLQVLCITSDGASEDNIDKAASNLHEKLQVKVFAMVTRSFNKEKLYPITRFEGSVFVMDQKEKYIYIYIYIYMNKYISATMVRKLWRIFRKGKVFATQ</sequence>
<dbReference type="PROSITE" id="PS50234">
    <property type="entry name" value="VWFA"/>
    <property type="match status" value="2"/>
</dbReference>
<dbReference type="SMART" id="SM00327">
    <property type="entry name" value="VWA"/>
    <property type="match status" value="1"/>
</dbReference>
<evidence type="ECO:0000259" key="3">
    <source>
        <dbReference type="PROSITE" id="PS50234"/>
    </source>
</evidence>
<reference evidence="5" key="1">
    <citation type="submission" date="2016-11" db="UniProtKB">
        <authorList>
            <consortium name="WormBaseParasite"/>
        </authorList>
    </citation>
    <scope>IDENTIFICATION</scope>
</reference>
<dbReference type="Proteomes" id="UP000095283">
    <property type="component" value="Unplaced"/>
</dbReference>
<dbReference type="InterPro" id="IPR002035">
    <property type="entry name" value="VWF_A"/>
</dbReference>
<protein>
    <submittedName>
        <fullName evidence="5">VWFA domain-containing protein</fullName>
    </submittedName>
</protein>
<dbReference type="AlphaFoldDB" id="A0A1I7XFE9"/>
<evidence type="ECO:0000256" key="2">
    <source>
        <dbReference type="SAM" id="MobiDB-lite"/>
    </source>
</evidence>
<feature type="coiled-coil region" evidence="1">
    <location>
        <begin position="314"/>
        <end position="341"/>
    </location>
</feature>
<accession>A0A1I7XFE9</accession>
<dbReference type="PRINTS" id="PR00453">
    <property type="entry name" value="VWFADOMAIN"/>
</dbReference>
<dbReference type="Gene3D" id="3.40.50.410">
    <property type="entry name" value="von Willebrand factor, type A domain"/>
    <property type="match status" value="2"/>
</dbReference>
<evidence type="ECO:0000313" key="5">
    <source>
        <dbReference type="WBParaSite" id="Hba_16197"/>
    </source>
</evidence>
<dbReference type="Pfam" id="PF00092">
    <property type="entry name" value="VWA"/>
    <property type="match status" value="2"/>
</dbReference>
<dbReference type="PANTHER" id="PTHR22588:SF14">
    <property type="entry name" value="VWFA DOMAIN-CONTAINING PROTEIN"/>
    <property type="match status" value="1"/>
</dbReference>
<feature type="compositionally biased region" description="Polar residues" evidence="2">
    <location>
        <begin position="348"/>
        <end position="364"/>
    </location>
</feature>